<evidence type="ECO:0000313" key="5">
    <source>
        <dbReference type="Proteomes" id="UP000297638"/>
    </source>
</evidence>
<feature type="domain" description="SIP-like Rossmann fold" evidence="2">
    <location>
        <begin position="273"/>
        <end position="389"/>
    </location>
</feature>
<proteinExistence type="predicted"/>
<dbReference type="Pfam" id="PF08021">
    <property type="entry name" value="FAD_binding_9"/>
    <property type="match status" value="1"/>
</dbReference>
<sequence>MSKHHKYKSYGPQYTVTPREGLTLEVLAQAEKAGAKAGYAVAKEQLYRNIGDNSMLNEQQTDELLAAAERAGAAAALAAARKVLDKTLRTSFKHYHHAPAQASPAPLAPPPAVPTETRSYAETYEEPIARHTPALGYQEPPRKKVDQHVLTVTRVERLNDQMVRIIAGAPDLDGYRSNGAIDEYVKVFVADPALGLEPPYDMRALRQRLPREKVPRSKSYTIRWIDALVPEIAIDFVVHGEPGTVGHWAGTVQPRAPLVISPPRSKSSLSLNADYYLLAADEAGIPAICKALEALPADAHGIALLEVADRDAMFDVKHPPGVDLRWLPRDGISAGRSTLLADELRSLPLPHLRIGLIAHAERSAVKEISQVARHWHLDKRSTHISSYWTLREERLRR</sequence>
<reference evidence="4 5" key="1">
    <citation type="submission" date="2019-03" db="EMBL/GenBank/DDBJ databases">
        <title>Glutamicibacter sp. LJH19 genome.</title>
        <authorList>
            <person name="Sinai Borker S."/>
            <person name="Kumar R."/>
        </authorList>
    </citation>
    <scope>NUCLEOTIDE SEQUENCE [LARGE SCALE GENOMIC DNA]</scope>
    <source>
        <strain evidence="4 5">LJH19</strain>
    </source>
</reference>
<dbReference type="InterPro" id="IPR039261">
    <property type="entry name" value="FNR_nucleotide-bd"/>
</dbReference>
<dbReference type="Gene3D" id="3.40.50.80">
    <property type="entry name" value="Nucleotide-binding domain of ferredoxin-NADP reductase (FNR) module"/>
    <property type="match status" value="1"/>
</dbReference>
<dbReference type="PANTHER" id="PTHR30157:SF0">
    <property type="entry name" value="NADPH-DEPENDENT FERRIC-CHELATE REDUCTASE"/>
    <property type="match status" value="1"/>
</dbReference>
<dbReference type="Proteomes" id="UP000297638">
    <property type="component" value="Unassembled WGS sequence"/>
</dbReference>
<dbReference type="InterPro" id="IPR039374">
    <property type="entry name" value="SIP_fam"/>
</dbReference>
<protein>
    <submittedName>
        <fullName evidence="4">Siderophore-interacting protein</fullName>
    </submittedName>
</protein>
<dbReference type="InterPro" id="IPR007037">
    <property type="entry name" value="SIP_rossman_dom"/>
</dbReference>
<evidence type="ECO:0000259" key="2">
    <source>
        <dbReference type="Pfam" id="PF04954"/>
    </source>
</evidence>
<feature type="domain" description="Siderophore-interacting FAD-binding" evidence="3">
    <location>
        <begin position="151"/>
        <end position="265"/>
    </location>
</feature>
<dbReference type="CDD" id="cd06193">
    <property type="entry name" value="siderophore_interacting"/>
    <property type="match status" value="1"/>
</dbReference>
<name>A0A4Y8TRP0_9MICC</name>
<evidence type="ECO:0000313" key="4">
    <source>
        <dbReference type="EMBL" id="TFH54561.1"/>
    </source>
</evidence>
<gene>
    <name evidence="4" type="ORF">EXY26_16050</name>
</gene>
<organism evidence="4 5">
    <name type="scientific">Glutamicibacter arilaitensis</name>
    <dbReference type="NCBI Taxonomy" id="256701"/>
    <lineage>
        <taxon>Bacteria</taxon>
        <taxon>Bacillati</taxon>
        <taxon>Actinomycetota</taxon>
        <taxon>Actinomycetes</taxon>
        <taxon>Micrococcales</taxon>
        <taxon>Micrococcaceae</taxon>
        <taxon>Glutamicibacter</taxon>
    </lineage>
</organism>
<comment type="caution">
    <text evidence="4">The sequence shown here is derived from an EMBL/GenBank/DDBJ whole genome shotgun (WGS) entry which is preliminary data.</text>
</comment>
<dbReference type="Pfam" id="PF04954">
    <property type="entry name" value="SIP"/>
    <property type="match status" value="1"/>
</dbReference>
<dbReference type="InterPro" id="IPR013113">
    <property type="entry name" value="SIP_FAD-bd"/>
</dbReference>
<dbReference type="Gene3D" id="2.40.30.10">
    <property type="entry name" value="Translation factors"/>
    <property type="match status" value="1"/>
</dbReference>
<evidence type="ECO:0000259" key="3">
    <source>
        <dbReference type="Pfam" id="PF08021"/>
    </source>
</evidence>
<accession>A0A4Y8TRP0</accession>
<feature type="region of interest" description="Disordered" evidence="1">
    <location>
        <begin position="96"/>
        <end position="115"/>
    </location>
</feature>
<dbReference type="PANTHER" id="PTHR30157">
    <property type="entry name" value="FERRIC REDUCTASE, NADPH-DEPENDENT"/>
    <property type="match status" value="1"/>
</dbReference>
<dbReference type="RefSeq" id="WP_134781171.1">
    <property type="nucleotide sequence ID" value="NZ_SPDS01000003.1"/>
</dbReference>
<evidence type="ECO:0000256" key="1">
    <source>
        <dbReference type="SAM" id="MobiDB-lite"/>
    </source>
</evidence>
<dbReference type="EMBL" id="SPDS01000003">
    <property type="protein sequence ID" value="TFH54561.1"/>
    <property type="molecule type" value="Genomic_DNA"/>
</dbReference>
<dbReference type="AlphaFoldDB" id="A0A4Y8TRP0"/>